<organism evidence="3 4">
    <name type="scientific">Mya arenaria</name>
    <name type="common">Soft-shell clam</name>
    <dbReference type="NCBI Taxonomy" id="6604"/>
    <lineage>
        <taxon>Eukaryota</taxon>
        <taxon>Metazoa</taxon>
        <taxon>Spiralia</taxon>
        <taxon>Lophotrochozoa</taxon>
        <taxon>Mollusca</taxon>
        <taxon>Bivalvia</taxon>
        <taxon>Autobranchia</taxon>
        <taxon>Heteroconchia</taxon>
        <taxon>Euheterodonta</taxon>
        <taxon>Imparidentia</taxon>
        <taxon>Neoheterodontei</taxon>
        <taxon>Myida</taxon>
        <taxon>Myoidea</taxon>
        <taxon>Myidae</taxon>
        <taxon>Mya</taxon>
    </lineage>
</organism>
<dbReference type="PANTHER" id="PTHR21113:SF4">
    <property type="entry name" value="CHITIN-BINDING TYPE-4 DOMAIN-CONTAINING PROTEIN"/>
    <property type="match status" value="1"/>
</dbReference>
<proteinExistence type="predicted"/>
<protein>
    <recommendedName>
        <fullName evidence="2">Chitin-binding type-4 domain-containing protein</fullName>
    </recommendedName>
</protein>
<reference evidence="3" key="1">
    <citation type="submission" date="2022-11" db="EMBL/GenBank/DDBJ databases">
        <title>Centuries of genome instability and evolution in soft-shell clam transmissible cancer (bioRxiv).</title>
        <authorList>
            <person name="Hart S.F.M."/>
            <person name="Yonemitsu M.A."/>
            <person name="Giersch R.M."/>
            <person name="Beal B.F."/>
            <person name="Arriagada G."/>
            <person name="Davis B.W."/>
            <person name="Ostrander E.A."/>
            <person name="Goff S.P."/>
            <person name="Metzger M.J."/>
        </authorList>
    </citation>
    <scope>NUCLEOTIDE SEQUENCE</scope>
    <source>
        <strain evidence="3">MELC-2E11</strain>
        <tissue evidence="3">Siphon/mantle</tissue>
    </source>
</reference>
<evidence type="ECO:0000256" key="1">
    <source>
        <dbReference type="SAM" id="SignalP"/>
    </source>
</evidence>
<dbReference type="EMBL" id="CP111020">
    <property type="protein sequence ID" value="WAR15577.1"/>
    <property type="molecule type" value="Genomic_DNA"/>
</dbReference>
<keyword evidence="4" id="KW-1185">Reference proteome</keyword>
<sequence length="276" mass="30433">MALINLHSIFLIVFMIANVEGHGRLIEPPGRSSMWRFGFDTPKNYNDNQLFCGGKWVQWGQNAGKCGVCGDNWAGPKENEPGGKYYTGIIVKKYDIGAVIDVSVHLTANHKGWFEFRLCQNDMVNKTVTQSCFDQHLLKGETGATQFPINLGMEMVKVKLQLPAGVTCSACVLQWKYNCGNSWGTDFETKKGCMGCGQQEQFYGCSDIAIGKPSVKTGMTSPDVEVPAGDFDERLWRTFNDTCACNCPQVSMANGNDVSSLVFLLTTLTGLWGSFK</sequence>
<evidence type="ECO:0000259" key="2">
    <source>
        <dbReference type="Pfam" id="PF03067"/>
    </source>
</evidence>
<feature type="domain" description="Chitin-binding type-4" evidence="2">
    <location>
        <begin position="22"/>
        <end position="208"/>
    </location>
</feature>
<evidence type="ECO:0000313" key="3">
    <source>
        <dbReference type="EMBL" id="WAR15577.1"/>
    </source>
</evidence>
<gene>
    <name evidence="3" type="ORF">MAR_005682</name>
</gene>
<keyword evidence="1" id="KW-0732">Signal</keyword>
<feature type="signal peptide" evidence="1">
    <location>
        <begin position="1"/>
        <end position="21"/>
    </location>
</feature>
<feature type="chain" id="PRO_5046526368" description="Chitin-binding type-4 domain-containing protein" evidence="1">
    <location>
        <begin position="22"/>
        <end position="276"/>
    </location>
</feature>
<dbReference type="Proteomes" id="UP001164746">
    <property type="component" value="Chromosome 9"/>
</dbReference>
<accession>A0ABY7F055</accession>
<dbReference type="PANTHER" id="PTHR21113">
    <property type="entry name" value="AGAP001705-PA"/>
    <property type="match status" value="1"/>
</dbReference>
<dbReference type="InterPro" id="IPR004302">
    <property type="entry name" value="Cellulose/chitin-bd_N"/>
</dbReference>
<name>A0ABY7F055_MYAAR</name>
<evidence type="ECO:0000313" key="4">
    <source>
        <dbReference type="Proteomes" id="UP001164746"/>
    </source>
</evidence>
<dbReference type="Pfam" id="PF03067">
    <property type="entry name" value="LPMO_10"/>
    <property type="match status" value="1"/>
</dbReference>